<organism evidence="8 9">
    <name type="scientific">Marinobacterium sediminicola</name>
    <dbReference type="NCBI Taxonomy" id="518898"/>
    <lineage>
        <taxon>Bacteria</taxon>
        <taxon>Pseudomonadati</taxon>
        <taxon>Pseudomonadota</taxon>
        <taxon>Gammaproteobacteria</taxon>
        <taxon>Oceanospirillales</taxon>
        <taxon>Oceanospirillaceae</taxon>
        <taxon>Marinobacterium</taxon>
    </lineage>
</organism>
<dbReference type="PROSITE" id="PS51296">
    <property type="entry name" value="RIESKE"/>
    <property type="match status" value="1"/>
</dbReference>
<evidence type="ECO:0000256" key="1">
    <source>
        <dbReference type="ARBA" id="ARBA00022714"/>
    </source>
</evidence>
<keyword evidence="2" id="KW-0479">Metal-binding</keyword>
<keyword evidence="5" id="KW-0411">Iron-sulfur</keyword>
<gene>
    <name evidence="8" type="ORF">SAMN04487964_11252</name>
</gene>
<evidence type="ECO:0000256" key="4">
    <source>
        <dbReference type="ARBA" id="ARBA00023004"/>
    </source>
</evidence>
<dbReference type="InterPro" id="IPR036922">
    <property type="entry name" value="Rieske_2Fe-2S_sf"/>
</dbReference>
<dbReference type="InterPro" id="IPR017881">
    <property type="entry name" value="NirD"/>
</dbReference>
<protein>
    <submittedName>
        <fullName evidence="8">Nitrite reductase (NADH) small subunit</fullName>
    </submittedName>
</protein>
<comment type="caution">
    <text evidence="8">The sequence shown here is derived from an EMBL/GenBank/DDBJ whole genome shotgun (WGS) entry which is preliminary data.</text>
</comment>
<evidence type="ECO:0000313" key="9">
    <source>
        <dbReference type="Proteomes" id="UP001159257"/>
    </source>
</evidence>
<keyword evidence="1" id="KW-0001">2Fe-2S</keyword>
<dbReference type="Proteomes" id="UP001159257">
    <property type="component" value="Unassembled WGS sequence"/>
</dbReference>
<keyword evidence="9" id="KW-1185">Reference proteome</keyword>
<keyword evidence="4" id="KW-0408">Iron</keyword>
<dbReference type="Gene3D" id="2.102.10.10">
    <property type="entry name" value="Rieske [2Fe-2S] iron-sulphur domain"/>
    <property type="match status" value="1"/>
</dbReference>
<dbReference type="PROSITE" id="PS51300">
    <property type="entry name" value="NIRD"/>
    <property type="match status" value="1"/>
</dbReference>
<proteinExistence type="predicted"/>
<dbReference type="InterPro" id="IPR012748">
    <property type="entry name" value="Rieske-like_NirD"/>
</dbReference>
<evidence type="ECO:0000256" key="5">
    <source>
        <dbReference type="ARBA" id="ARBA00023014"/>
    </source>
</evidence>
<accession>A0ABY1S294</accession>
<feature type="domain" description="Rieske" evidence="7">
    <location>
        <begin position="8"/>
        <end position="110"/>
    </location>
</feature>
<dbReference type="NCBIfam" id="TIGR02378">
    <property type="entry name" value="nirD_assim_sml"/>
    <property type="match status" value="1"/>
</dbReference>
<dbReference type="PANTHER" id="PTHR40562">
    <property type="match status" value="1"/>
</dbReference>
<sequence>MSNNMNWRDLCGRDDLIPGSGVAVKIGSQAAALYWPEPGREQLFALAHRDPFSQAEVLAWGLLCEQGGEWSVAAPLYKQHFRLNDGVCLEQPEVVLPTWPVRFNGDRVEVGLS</sequence>
<evidence type="ECO:0000256" key="2">
    <source>
        <dbReference type="ARBA" id="ARBA00022723"/>
    </source>
</evidence>
<dbReference type="RefSeq" id="WP_239040109.1">
    <property type="nucleotide sequence ID" value="NZ_BAAAEY010000008.1"/>
</dbReference>
<evidence type="ECO:0000256" key="3">
    <source>
        <dbReference type="ARBA" id="ARBA00023002"/>
    </source>
</evidence>
<keyword evidence="6" id="KW-0534">Nitrate assimilation</keyword>
<dbReference type="PANTHER" id="PTHR40562:SF1">
    <property type="entry name" value="NITRITE REDUCTASE (NADH) SMALL SUBUNIT"/>
    <property type="match status" value="1"/>
</dbReference>
<evidence type="ECO:0000313" key="8">
    <source>
        <dbReference type="EMBL" id="SMR76685.1"/>
    </source>
</evidence>
<reference evidence="8 9" key="1">
    <citation type="submission" date="2017-05" db="EMBL/GenBank/DDBJ databases">
        <authorList>
            <person name="Varghese N."/>
            <person name="Submissions S."/>
        </authorList>
    </citation>
    <scope>NUCLEOTIDE SEQUENCE [LARGE SCALE GENOMIC DNA]</scope>
    <source>
        <strain evidence="8 9">CGMCC 1.7287</strain>
    </source>
</reference>
<name>A0ABY1S294_9GAMM</name>
<keyword evidence="3" id="KW-0560">Oxidoreductase</keyword>
<dbReference type="EMBL" id="FXWV01000012">
    <property type="protein sequence ID" value="SMR76685.1"/>
    <property type="molecule type" value="Genomic_DNA"/>
</dbReference>
<dbReference type="SUPFAM" id="SSF50022">
    <property type="entry name" value="ISP domain"/>
    <property type="match status" value="1"/>
</dbReference>
<evidence type="ECO:0000259" key="7">
    <source>
        <dbReference type="PROSITE" id="PS51296"/>
    </source>
</evidence>
<dbReference type="Pfam" id="PF13806">
    <property type="entry name" value="Rieske_2"/>
    <property type="match status" value="1"/>
</dbReference>
<evidence type="ECO:0000256" key="6">
    <source>
        <dbReference type="ARBA" id="ARBA00023063"/>
    </source>
</evidence>
<dbReference type="InterPro" id="IPR017941">
    <property type="entry name" value="Rieske_2Fe-2S"/>
</dbReference>